<dbReference type="Proteomes" id="UP000765509">
    <property type="component" value="Unassembled WGS sequence"/>
</dbReference>
<proteinExistence type="predicted"/>
<evidence type="ECO:0000256" key="1">
    <source>
        <dbReference type="SAM" id="MobiDB-lite"/>
    </source>
</evidence>
<name>A0A9Q3BHR1_9BASI</name>
<comment type="caution">
    <text evidence="2">The sequence shown here is derived from an EMBL/GenBank/DDBJ whole genome shotgun (WGS) entry which is preliminary data.</text>
</comment>
<keyword evidence="3" id="KW-1185">Reference proteome</keyword>
<gene>
    <name evidence="2" type="ORF">O181_005244</name>
</gene>
<dbReference type="EMBL" id="AVOT02001063">
    <property type="protein sequence ID" value="MBW0465529.1"/>
    <property type="molecule type" value="Genomic_DNA"/>
</dbReference>
<accession>A0A9Q3BHR1</accession>
<evidence type="ECO:0000313" key="2">
    <source>
        <dbReference type="EMBL" id="MBW0465529.1"/>
    </source>
</evidence>
<evidence type="ECO:0000313" key="3">
    <source>
        <dbReference type="Proteomes" id="UP000765509"/>
    </source>
</evidence>
<dbReference type="AlphaFoldDB" id="A0A9Q3BHR1"/>
<reference evidence="2" key="1">
    <citation type="submission" date="2021-03" db="EMBL/GenBank/DDBJ databases">
        <title>Draft genome sequence of rust myrtle Austropuccinia psidii MF-1, a brazilian biotype.</title>
        <authorList>
            <person name="Quecine M.C."/>
            <person name="Pachon D.M.R."/>
            <person name="Bonatelli M.L."/>
            <person name="Correr F.H."/>
            <person name="Franceschini L.M."/>
            <person name="Leite T.F."/>
            <person name="Margarido G.R.A."/>
            <person name="Almeida C.A."/>
            <person name="Ferrarezi J.A."/>
            <person name="Labate C.A."/>
        </authorList>
    </citation>
    <scope>NUCLEOTIDE SEQUENCE</scope>
    <source>
        <strain evidence="2">MF-1</strain>
    </source>
</reference>
<sequence>MSSSNDCKSYSGSVQDLDSESSIEYFQAQSPMSPKILLQTTIASSINVSGLNIDVGNAMSENSTTWTIPDISVTPIPLNPTNTQMHLSDGTNPPYSFSHDLPLNPGHNPVGSQEPLVKSKQPFLNSP</sequence>
<feature type="compositionally biased region" description="Polar residues" evidence="1">
    <location>
        <begin position="79"/>
        <end position="95"/>
    </location>
</feature>
<feature type="region of interest" description="Disordered" evidence="1">
    <location>
        <begin position="79"/>
        <end position="127"/>
    </location>
</feature>
<organism evidence="2 3">
    <name type="scientific">Austropuccinia psidii MF-1</name>
    <dbReference type="NCBI Taxonomy" id="1389203"/>
    <lineage>
        <taxon>Eukaryota</taxon>
        <taxon>Fungi</taxon>
        <taxon>Dikarya</taxon>
        <taxon>Basidiomycota</taxon>
        <taxon>Pucciniomycotina</taxon>
        <taxon>Pucciniomycetes</taxon>
        <taxon>Pucciniales</taxon>
        <taxon>Sphaerophragmiaceae</taxon>
        <taxon>Austropuccinia</taxon>
    </lineage>
</organism>
<protein>
    <submittedName>
        <fullName evidence="2">Uncharacterized protein</fullName>
    </submittedName>
</protein>